<dbReference type="PANTHER" id="PTHR40734">
    <property type="entry name" value="TRNA-SPECIFIC ADENOSINE DEAMINASE-RELATED"/>
    <property type="match status" value="1"/>
</dbReference>
<gene>
    <name evidence="1" type="ORF">METZ01_LOCUS7882</name>
</gene>
<accession>A0A381NMH1</accession>
<proteinExistence type="predicted"/>
<dbReference type="AlphaFoldDB" id="A0A381NMH1"/>
<dbReference type="EMBL" id="UINC01000422">
    <property type="protein sequence ID" value="SUZ55028.1"/>
    <property type="molecule type" value="Genomic_DNA"/>
</dbReference>
<dbReference type="Gene3D" id="2.40.50.140">
    <property type="entry name" value="Nucleic acid-binding proteins"/>
    <property type="match status" value="1"/>
</dbReference>
<evidence type="ECO:0000313" key="1">
    <source>
        <dbReference type="EMBL" id="SUZ55028.1"/>
    </source>
</evidence>
<dbReference type="InterPro" id="IPR012340">
    <property type="entry name" value="NA-bd_OB-fold"/>
</dbReference>
<protein>
    <submittedName>
        <fullName evidence="1">Uncharacterized protein</fullName>
    </submittedName>
</protein>
<dbReference type="Gene3D" id="1.10.150.280">
    <property type="entry name" value="AF1531-like domain"/>
    <property type="match status" value="1"/>
</dbReference>
<sequence length="179" mass="20747">MEEYACVLDVLPEGRSDGKRRFRREAVIYGLGVEEFKIFEMAPIPGAPINIGDRVFIGKDAGERTQIERVRARVNYTDLTHTAQTELGFLLEELIGEQEEKFIQFYNYAGPISRRYHSLELLPGLGKKTMEAIVAHRPFTSFSDMEAKVSNFRQPGKYIASRIEHEIREQDQKYRLFVR</sequence>
<organism evidence="1">
    <name type="scientific">marine metagenome</name>
    <dbReference type="NCBI Taxonomy" id="408172"/>
    <lineage>
        <taxon>unclassified sequences</taxon>
        <taxon>metagenomes</taxon>
        <taxon>ecological metagenomes</taxon>
    </lineage>
</organism>
<dbReference type="InterPro" id="IPR007003">
    <property type="entry name" value="DUF655"/>
</dbReference>
<name>A0A381NMH1_9ZZZZ</name>
<dbReference type="PANTHER" id="PTHR40734:SF1">
    <property type="entry name" value="DNA-BINDING PROTEIN"/>
    <property type="match status" value="1"/>
</dbReference>
<dbReference type="Pfam" id="PF04919">
    <property type="entry name" value="DUF655"/>
    <property type="match status" value="1"/>
</dbReference>
<reference evidence="1" key="1">
    <citation type="submission" date="2018-05" db="EMBL/GenBank/DDBJ databases">
        <authorList>
            <person name="Lanie J.A."/>
            <person name="Ng W.-L."/>
            <person name="Kazmierczak K.M."/>
            <person name="Andrzejewski T.M."/>
            <person name="Davidsen T.M."/>
            <person name="Wayne K.J."/>
            <person name="Tettelin H."/>
            <person name="Glass J.I."/>
            <person name="Rusch D."/>
            <person name="Podicherti R."/>
            <person name="Tsui H.-C.T."/>
            <person name="Winkler M.E."/>
        </authorList>
    </citation>
    <scope>NUCLEOTIDE SEQUENCE</scope>
</reference>
<dbReference type="SUPFAM" id="SSF160975">
    <property type="entry name" value="AF1531-like"/>
    <property type="match status" value="1"/>
</dbReference>